<keyword evidence="4" id="KW-0677">Repeat</keyword>
<name>A0A9Q1HTH7_CONCO</name>
<dbReference type="PANTHER" id="PTHR15263:SF1">
    <property type="entry name" value="NF-KAPPA-B INHIBITOR-LIKE PROTEIN 1"/>
    <property type="match status" value="1"/>
</dbReference>
<sequence>MVSRQQKRVLRYVEEGSLLKLKSYLRKHPDVELNFSAGRKQRAPLHLSCSLGDDGVMRLLLKKGADPLHRDRNGDTPLHLAAKRALKRGKRAYDDLVVPLQKSCPVAMETPNKAGVTPKDLLQWMREDQFREPAVNAGASAAADPDRAWRDKLFGECQDEFHETFGQYDEDFLQDDVDSEDFGDWAERIRREYVSQQHARAQRQASAASKGGRKRRKTKEEAEEEERGRRELQARLQREHAEYLARAERKEAETQLSRRRRYEERCAATFRADSAARLGYDDIPWPAPRGSVAQMVEVMLHGSDRADLPAFRKLLKRQQALWHPDKFAQRCGDRLEEGERKRILDTVTGLSQELNRLAQSVR</sequence>
<gene>
    <name evidence="11" type="ORF">COCON_G00164130</name>
</gene>
<dbReference type="SMART" id="SM00248">
    <property type="entry name" value="ANK"/>
    <property type="match status" value="2"/>
</dbReference>
<feature type="repeat" description="ANK" evidence="9">
    <location>
        <begin position="40"/>
        <end position="72"/>
    </location>
</feature>
<protein>
    <recommendedName>
        <fullName evidence="2">NF-kappa-B inhibitor-like protein 1</fullName>
    </recommendedName>
    <alternativeName>
        <fullName evidence="7">Inhibitor of kappa B-like protein</fullName>
    </alternativeName>
    <alternativeName>
        <fullName evidence="8">Nuclear factor of kappa light polypeptide gene enhancer in B-cells inhibitor-like 1</fullName>
    </alternativeName>
</protein>
<dbReference type="InterPro" id="IPR038753">
    <property type="entry name" value="NFKBIL1"/>
</dbReference>
<evidence type="ECO:0000256" key="7">
    <source>
        <dbReference type="ARBA" id="ARBA00030621"/>
    </source>
</evidence>
<dbReference type="OrthoDB" id="412109at2759"/>
<evidence type="ECO:0000313" key="12">
    <source>
        <dbReference type="Proteomes" id="UP001152803"/>
    </source>
</evidence>
<dbReference type="InterPro" id="IPR036770">
    <property type="entry name" value="Ankyrin_rpt-contain_sf"/>
</dbReference>
<evidence type="ECO:0000256" key="5">
    <source>
        <dbReference type="ARBA" id="ARBA00023043"/>
    </source>
</evidence>
<evidence type="ECO:0000256" key="9">
    <source>
        <dbReference type="PROSITE-ProRule" id="PRU00023"/>
    </source>
</evidence>
<dbReference type="InterPro" id="IPR002110">
    <property type="entry name" value="Ankyrin_rpt"/>
</dbReference>
<proteinExistence type="predicted"/>
<evidence type="ECO:0000256" key="10">
    <source>
        <dbReference type="SAM" id="MobiDB-lite"/>
    </source>
</evidence>
<feature type="region of interest" description="Disordered" evidence="10">
    <location>
        <begin position="196"/>
        <end position="234"/>
    </location>
</feature>
<keyword evidence="5 9" id="KW-0040">ANK repeat</keyword>
<keyword evidence="6" id="KW-0539">Nucleus</keyword>
<evidence type="ECO:0000256" key="4">
    <source>
        <dbReference type="ARBA" id="ARBA00022737"/>
    </source>
</evidence>
<organism evidence="11 12">
    <name type="scientific">Conger conger</name>
    <name type="common">Conger eel</name>
    <name type="synonym">Muraena conger</name>
    <dbReference type="NCBI Taxonomy" id="82655"/>
    <lineage>
        <taxon>Eukaryota</taxon>
        <taxon>Metazoa</taxon>
        <taxon>Chordata</taxon>
        <taxon>Craniata</taxon>
        <taxon>Vertebrata</taxon>
        <taxon>Euteleostomi</taxon>
        <taxon>Actinopterygii</taxon>
        <taxon>Neopterygii</taxon>
        <taxon>Teleostei</taxon>
        <taxon>Anguilliformes</taxon>
        <taxon>Congridae</taxon>
        <taxon>Conger</taxon>
    </lineage>
</organism>
<dbReference type="AlphaFoldDB" id="A0A9Q1HTH7"/>
<dbReference type="Pfam" id="PF12796">
    <property type="entry name" value="Ank_2"/>
    <property type="match status" value="1"/>
</dbReference>
<evidence type="ECO:0000256" key="6">
    <source>
        <dbReference type="ARBA" id="ARBA00023242"/>
    </source>
</evidence>
<evidence type="ECO:0000256" key="3">
    <source>
        <dbReference type="ARBA" id="ARBA00022553"/>
    </source>
</evidence>
<keyword evidence="12" id="KW-1185">Reference proteome</keyword>
<dbReference type="GO" id="GO:0005634">
    <property type="term" value="C:nucleus"/>
    <property type="evidence" value="ECO:0007669"/>
    <property type="project" value="UniProtKB-SubCell"/>
</dbReference>
<dbReference type="PROSITE" id="PS50297">
    <property type="entry name" value="ANK_REP_REGION"/>
    <property type="match status" value="1"/>
</dbReference>
<dbReference type="EMBL" id="JAFJMO010000012">
    <property type="protein sequence ID" value="KAJ8260690.1"/>
    <property type="molecule type" value="Genomic_DNA"/>
</dbReference>
<dbReference type="Gene3D" id="1.25.40.20">
    <property type="entry name" value="Ankyrin repeat-containing domain"/>
    <property type="match status" value="1"/>
</dbReference>
<comment type="subcellular location">
    <subcellularLocation>
        <location evidence="1">Nucleus</location>
    </subcellularLocation>
</comment>
<dbReference type="PROSITE" id="PS50088">
    <property type="entry name" value="ANK_REPEAT"/>
    <property type="match status" value="1"/>
</dbReference>
<dbReference type="Proteomes" id="UP001152803">
    <property type="component" value="Unassembled WGS sequence"/>
</dbReference>
<evidence type="ECO:0000313" key="11">
    <source>
        <dbReference type="EMBL" id="KAJ8260690.1"/>
    </source>
</evidence>
<dbReference type="SUPFAM" id="SSF48403">
    <property type="entry name" value="Ankyrin repeat"/>
    <property type="match status" value="1"/>
</dbReference>
<accession>A0A9Q1HTH7</accession>
<evidence type="ECO:0000256" key="1">
    <source>
        <dbReference type="ARBA" id="ARBA00004123"/>
    </source>
</evidence>
<keyword evidence="3" id="KW-0597">Phosphoprotein</keyword>
<evidence type="ECO:0000256" key="2">
    <source>
        <dbReference type="ARBA" id="ARBA00014259"/>
    </source>
</evidence>
<evidence type="ECO:0000256" key="8">
    <source>
        <dbReference type="ARBA" id="ARBA00030802"/>
    </source>
</evidence>
<dbReference type="GO" id="GO:0043124">
    <property type="term" value="P:negative regulation of canonical NF-kappaB signal transduction"/>
    <property type="evidence" value="ECO:0007669"/>
    <property type="project" value="InterPro"/>
</dbReference>
<reference evidence="11" key="1">
    <citation type="journal article" date="2023" name="Science">
        <title>Genome structures resolve the early diversification of teleost fishes.</title>
        <authorList>
            <person name="Parey E."/>
            <person name="Louis A."/>
            <person name="Montfort J."/>
            <person name="Bouchez O."/>
            <person name="Roques C."/>
            <person name="Iampietro C."/>
            <person name="Lluch J."/>
            <person name="Castinel A."/>
            <person name="Donnadieu C."/>
            <person name="Desvignes T."/>
            <person name="Floi Bucao C."/>
            <person name="Jouanno E."/>
            <person name="Wen M."/>
            <person name="Mejri S."/>
            <person name="Dirks R."/>
            <person name="Jansen H."/>
            <person name="Henkel C."/>
            <person name="Chen W.J."/>
            <person name="Zahm M."/>
            <person name="Cabau C."/>
            <person name="Klopp C."/>
            <person name="Thompson A.W."/>
            <person name="Robinson-Rechavi M."/>
            <person name="Braasch I."/>
            <person name="Lecointre G."/>
            <person name="Bobe J."/>
            <person name="Postlethwait J.H."/>
            <person name="Berthelot C."/>
            <person name="Roest Crollius H."/>
            <person name="Guiguen Y."/>
        </authorList>
    </citation>
    <scope>NUCLEOTIDE SEQUENCE</scope>
    <source>
        <strain evidence="11">Concon-B</strain>
    </source>
</reference>
<dbReference type="PANTHER" id="PTHR15263">
    <property type="entry name" value="I-KAPPA-B-LIKE PROTEIN IKBL"/>
    <property type="match status" value="1"/>
</dbReference>
<comment type="caution">
    <text evidence="11">The sequence shown here is derived from an EMBL/GenBank/DDBJ whole genome shotgun (WGS) entry which is preliminary data.</text>
</comment>
<feature type="compositionally biased region" description="Low complexity" evidence="10">
    <location>
        <begin position="196"/>
        <end position="210"/>
    </location>
</feature>